<organism evidence="1 2">
    <name type="scientific">Dysgonomonas mossii</name>
    <dbReference type="NCBI Taxonomy" id="163665"/>
    <lineage>
        <taxon>Bacteria</taxon>
        <taxon>Pseudomonadati</taxon>
        <taxon>Bacteroidota</taxon>
        <taxon>Bacteroidia</taxon>
        <taxon>Bacteroidales</taxon>
        <taxon>Dysgonomonadaceae</taxon>
        <taxon>Dysgonomonas</taxon>
    </lineage>
</organism>
<accession>A0A4Y9IHX6</accession>
<proteinExistence type="predicted"/>
<protein>
    <submittedName>
        <fullName evidence="1">Uncharacterized protein</fullName>
    </submittedName>
</protein>
<comment type="caution">
    <text evidence="1">The sequence shown here is derived from an EMBL/GenBank/DDBJ whole genome shotgun (WGS) entry which is preliminary data.</text>
</comment>
<dbReference type="Proteomes" id="UP000298285">
    <property type="component" value="Unassembled WGS sequence"/>
</dbReference>
<dbReference type="EMBL" id="SPPK01000007">
    <property type="protein sequence ID" value="TFU86937.1"/>
    <property type="molecule type" value="Genomic_DNA"/>
</dbReference>
<name>A0A4Y9IHX6_9BACT</name>
<evidence type="ECO:0000313" key="1">
    <source>
        <dbReference type="EMBL" id="TFU86937.1"/>
    </source>
</evidence>
<evidence type="ECO:0000313" key="2">
    <source>
        <dbReference type="Proteomes" id="UP000298285"/>
    </source>
</evidence>
<dbReference type="AlphaFoldDB" id="A0A4Y9IHX6"/>
<gene>
    <name evidence="1" type="ORF">E4T88_15925</name>
</gene>
<dbReference type="OrthoDB" id="6058061at2"/>
<sequence>MSIRPLTKTTADALCTIITIGFIEDQAQIRNVDDGLCTDFEYELSGNQQQQQEVMREHEEFRHLILRDAGVNVKFIPTVPARYQPYILAKPLNQDQIHDTTIINAYDQTEAFWDAMEADANITKPRGAYIGGFIRMGGFNIIGPSRLSIYMPSYRMNVTDDVYQEYDGIAVEVMNASNSVARAQRAQPANIIYVPSELTPRGGMQRDHLFGCVHGMIQAMLSYPNLEQEQAHIEYSLGPGTTKVASCIPCSIFMSANGMPATATHLGRGDFWNFPQDVDLNDDMRVRWRRKISTYFFRGYKALGERMNSNPNLQIFRNVEDHGLGGDPFNEETLSQLYLEALTFPDKFTTKIINTLR</sequence>
<dbReference type="RefSeq" id="WP_135107167.1">
    <property type="nucleotide sequence ID" value="NZ_JADGKW010000007.1"/>
</dbReference>
<reference evidence="1 2" key="1">
    <citation type="submission" date="2019-03" db="EMBL/GenBank/DDBJ databases">
        <title>Diversity of the mouse oral microbiome.</title>
        <authorList>
            <person name="Joseph S."/>
            <person name="Aduse-Opoku J."/>
            <person name="Curtis M."/>
            <person name="Wade W."/>
            <person name="Hashim A."/>
        </authorList>
    </citation>
    <scope>NUCLEOTIDE SEQUENCE [LARGE SCALE GENOMIC DNA]</scope>
    <source>
        <strain evidence="1 2">P11</strain>
    </source>
</reference>